<evidence type="ECO:0000259" key="2">
    <source>
        <dbReference type="Pfam" id="PF10543"/>
    </source>
</evidence>
<protein>
    <submittedName>
        <fullName evidence="3">Phage antirepressor protein KilAC domain protein</fullName>
    </submittedName>
</protein>
<feature type="domain" description="KilA-N DNA-binding" evidence="2">
    <location>
        <begin position="5"/>
        <end position="89"/>
    </location>
</feature>
<dbReference type="GO" id="GO:0003677">
    <property type="term" value="F:DNA binding"/>
    <property type="evidence" value="ECO:0007669"/>
    <property type="project" value="InterPro"/>
</dbReference>
<evidence type="ECO:0000259" key="1">
    <source>
        <dbReference type="Pfam" id="PF03374"/>
    </source>
</evidence>
<dbReference type="InterPro" id="IPR005039">
    <property type="entry name" value="Ant_C"/>
</dbReference>
<evidence type="ECO:0000313" key="3">
    <source>
        <dbReference type="EMBL" id="VYT59626.1"/>
    </source>
</evidence>
<gene>
    <name evidence="3" type="ORF">CRLFYP8_01154</name>
</gene>
<dbReference type="Pfam" id="PF10543">
    <property type="entry name" value="ORF6N"/>
    <property type="match status" value="1"/>
</dbReference>
<dbReference type="EMBL" id="CACRTL010000008">
    <property type="protein sequence ID" value="VYT59626.1"/>
    <property type="molecule type" value="Genomic_DNA"/>
</dbReference>
<dbReference type="RefSeq" id="WP_156635095.1">
    <property type="nucleotide sequence ID" value="NZ_CACRTL010000008.1"/>
</dbReference>
<accession>A0A6N2Y0Y6</accession>
<dbReference type="AlphaFoldDB" id="A0A6N2Y0Y6"/>
<proteinExistence type="predicted"/>
<dbReference type="Pfam" id="PF03374">
    <property type="entry name" value="ANT"/>
    <property type="match status" value="1"/>
</dbReference>
<name>A0A6N2Y0Y6_9FIRM</name>
<feature type="domain" description="Antirepressor protein C-terminal" evidence="1">
    <location>
        <begin position="139"/>
        <end position="249"/>
    </location>
</feature>
<reference evidence="3" key="1">
    <citation type="submission" date="2019-11" db="EMBL/GenBank/DDBJ databases">
        <authorList>
            <person name="Feng L."/>
        </authorList>
    </citation>
    <scope>NUCLEOTIDE SEQUENCE</scope>
    <source>
        <strain evidence="3">CramosumLFYP8</strain>
    </source>
</reference>
<dbReference type="InterPro" id="IPR018873">
    <property type="entry name" value="KilA-N_DNA-bd_domain"/>
</dbReference>
<sequence length="253" mass="29004">MNELKIVEHQNQRVLLTSQLAESYGTNNKIISYNFNNNKERYEEGKHFIKLEGEEKKAFINRLEIQDSSKNAKTLYLWTERGAFLHAKSLNTNKAWEVYDSLVEHYFKSQEAKPSQLPSNYKEALLQLVAQVEANEKLELENKEMKPKALFADAVATSKTSILVGDLAKILKQNGINIGANRLFAELREKGYLIKRKGSDWNMPTQKSMDMELFEIKEHTHIDGNGCNVTTKTPKVTGKGQVYFVNKFLGDRL</sequence>
<organism evidence="3">
    <name type="scientific">Thomasclavelia ramosa</name>
    <dbReference type="NCBI Taxonomy" id="1547"/>
    <lineage>
        <taxon>Bacteria</taxon>
        <taxon>Bacillati</taxon>
        <taxon>Bacillota</taxon>
        <taxon>Erysipelotrichia</taxon>
        <taxon>Erysipelotrichales</taxon>
        <taxon>Coprobacillaceae</taxon>
        <taxon>Thomasclavelia</taxon>
    </lineage>
</organism>